<comment type="caution">
    <text evidence="2">The sequence shown here is derived from an EMBL/GenBank/DDBJ whole genome shotgun (WGS) entry which is preliminary data.</text>
</comment>
<sequence>MEAVIQNNSEEMFNNDANKFLFKGTSAILTKQDVEGVTKKALGTDVKIINYHVKAFSEEKVGFMGYHQFLMVTVFRKNRIEKEIHSFFLKSVPYGVEAQAEVIESCQSFYKEGQFYKFIVPELIKSSTDNTWLVNCFLVKDDVLIFENLKMLNYDTKDKTLDLDSVKSSLSALAKLHCASILAEKRLGKTFLELHPRAMKECIFTVENKFHEWFRTGVNLAVEIANMTGLDSSSIRQICQRVFEKISASKKWRNVVCHGDAWSNNIMFNDARPLVDRAILVDFQLVRYTSAMSDVTQCLYLNLRRQTREKVEREMLKFYHDVFSSELSRNDQDFDLPDFQDMLQEFEAMRLVGIVTAMLYSPISYVEGKLCAEITQDSDGFMNLLFRDRIDLVLNIMEKDPEYKSRILEVIEELVERSEQLLIL</sequence>
<evidence type="ECO:0000313" key="3">
    <source>
        <dbReference type="Proteomes" id="UP001627154"/>
    </source>
</evidence>
<organism evidence="2 3">
    <name type="scientific">Trichogramma kaykai</name>
    <dbReference type="NCBI Taxonomy" id="54128"/>
    <lineage>
        <taxon>Eukaryota</taxon>
        <taxon>Metazoa</taxon>
        <taxon>Ecdysozoa</taxon>
        <taxon>Arthropoda</taxon>
        <taxon>Hexapoda</taxon>
        <taxon>Insecta</taxon>
        <taxon>Pterygota</taxon>
        <taxon>Neoptera</taxon>
        <taxon>Endopterygota</taxon>
        <taxon>Hymenoptera</taxon>
        <taxon>Apocrita</taxon>
        <taxon>Proctotrupomorpha</taxon>
        <taxon>Chalcidoidea</taxon>
        <taxon>Trichogrammatidae</taxon>
        <taxon>Trichogramma</taxon>
    </lineage>
</organism>
<dbReference type="AlphaFoldDB" id="A0ABD2X5J2"/>
<evidence type="ECO:0000313" key="2">
    <source>
        <dbReference type="EMBL" id="KAL3400153.1"/>
    </source>
</evidence>
<dbReference type="Gene3D" id="3.90.1200.10">
    <property type="match status" value="1"/>
</dbReference>
<dbReference type="PANTHER" id="PTHR11012:SF48">
    <property type="entry name" value="CHK KINASE-LIKE DOMAIN-CONTAINING PROTEIN-RELATED"/>
    <property type="match status" value="1"/>
</dbReference>
<dbReference type="EMBL" id="JBJJXI010000052">
    <property type="protein sequence ID" value="KAL3400153.1"/>
    <property type="molecule type" value="Genomic_DNA"/>
</dbReference>
<dbReference type="SMART" id="SM00587">
    <property type="entry name" value="CHK"/>
    <property type="match status" value="1"/>
</dbReference>
<gene>
    <name evidence="2" type="ORF">TKK_006497</name>
</gene>
<dbReference type="InterPro" id="IPR011009">
    <property type="entry name" value="Kinase-like_dom_sf"/>
</dbReference>
<reference evidence="2 3" key="1">
    <citation type="journal article" date="2024" name="bioRxiv">
        <title>A reference genome for Trichogramma kaykai: A tiny desert-dwelling parasitoid wasp with competing sex-ratio distorters.</title>
        <authorList>
            <person name="Culotta J."/>
            <person name="Lindsey A.R."/>
        </authorList>
    </citation>
    <scope>NUCLEOTIDE SEQUENCE [LARGE SCALE GENOMIC DNA]</scope>
    <source>
        <strain evidence="2 3">KSX58</strain>
    </source>
</reference>
<dbReference type="PANTHER" id="PTHR11012">
    <property type="entry name" value="PROTEIN KINASE-LIKE DOMAIN-CONTAINING"/>
    <property type="match status" value="1"/>
</dbReference>
<dbReference type="Proteomes" id="UP001627154">
    <property type="component" value="Unassembled WGS sequence"/>
</dbReference>
<keyword evidence="3" id="KW-1185">Reference proteome</keyword>
<dbReference type="InterPro" id="IPR004119">
    <property type="entry name" value="EcKL"/>
</dbReference>
<dbReference type="SUPFAM" id="SSF56112">
    <property type="entry name" value="Protein kinase-like (PK-like)"/>
    <property type="match status" value="1"/>
</dbReference>
<protein>
    <recommendedName>
        <fullName evidence="1">CHK kinase-like domain-containing protein</fullName>
    </recommendedName>
</protein>
<name>A0ABD2X5J2_9HYME</name>
<dbReference type="Pfam" id="PF02958">
    <property type="entry name" value="EcKL"/>
    <property type="match status" value="1"/>
</dbReference>
<dbReference type="InterPro" id="IPR015897">
    <property type="entry name" value="CHK_kinase-like"/>
</dbReference>
<evidence type="ECO:0000259" key="1">
    <source>
        <dbReference type="SMART" id="SM00587"/>
    </source>
</evidence>
<proteinExistence type="predicted"/>
<feature type="domain" description="CHK kinase-like" evidence="1">
    <location>
        <begin position="144"/>
        <end position="329"/>
    </location>
</feature>
<accession>A0ABD2X5J2</accession>